<dbReference type="EMBL" id="GEDV01007686">
    <property type="protein sequence ID" value="JAP80871.1"/>
    <property type="molecule type" value="Transcribed_RNA"/>
</dbReference>
<sequence length="329" mass="36375">MAPLKYGLCSLPALLAFAVWTALMGSLSGGYMRYYLDIVFYEDGAQPHPLPDLQTKEIYYREVATAVSRRLALLGMGQFKVIINGIYTLTTAQSSAVFFRHGILAPIDDVYKNLMLLLKRNSKTHGHHKDFVVVVTRRPLVTKWGIPTNGFALRGGMCTGQNVAVVKDDGAFEMVNHLLKSMLHAFGVDLDGEGFARKCPNSGGFLMGKENFHIPLSFSYCTKAQVGAVLRRLPCIKRQMKNKTSKGLPIPRKIARVDYCDAIGAANCDDDGMENIEHLSTEKTACLVFCCTRPRNMKTIVAPDGLDCSNDPTGLLDKRCINGMCKQLR</sequence>
<feature type="domain" description="Peptidase M12B" evidence="1">
    <location>
        <begin position="127"/>
        <end position="229"/>
    </location>
</feature>
<dbReference type="SUPFAM" id="SSF55486">
    <property type="entry name" value="Metalloproteases ('zincins'), catalytic domain"/>
    <property type="match status" value="1"/>
</dbReference>
<evidence type="ECO:0000259" key="1">
    <source>
        <dbReference type="Pfam" id="PF01421"/>
    </source>
</evidence>
<dbReference type="Gene3D" id="3.40.390.10">
    <property type="entry name" value="Collagenase (Catalytic Domain)"/>
    <property type="match status" value="1"/>
</dbReference>
<reference evidence="2" key="1">
    <citation type="journal article" date="2016" name="Ticks Tick Borne Dis.">
        <title>De novo assembly and annotation of the salivary gland transcriptome of Rhipicephalus appendiculatus male and female ticks during blood feeding.</title>
        <authorList>
            <person name="de Castro M.H."/>
            <person name="de Klerk D."/>
            <person name="Pienaar R."/>
            <person name="Latif A.A."/>
            <person name="Rees D.J."/>
            <person name="Mans B.J."/>
        </authorList>
    </citation>
    <scope>NUCLEOTIDE SEQUENCE</scope>
    <source>
        <tissue evidence="2">Salivary glands</tissue>
    </source>
</reference>
<name>A0A131YSI7_RHIAP</name>
<accession>A0A131YSI7</accession>
<evidence type="ECO:0000313" key="2">
    <source>
        <dbReference type="EMBL" id="JAP80871.1"/>
    </source>
</evidence>
<dbReference type="GO" id="GO:0006508">
    <property type="term" value="P:proteolysis"/>
    <property type="evidence" value="ECO:0007669"/>
    <property type="project" value="InterPro"/>
</dbReference>
<organism evidence="2">
    <name type="scientific">Rhipicephalus appendiculatus</name>
    <name type="common">Brown ear tick</name>
    <dbReference type="NCBI Taxonomy" id="34631"/>
    <lineage>
        <taxon>Eukaryota</taxon>
        <taxon>Metazoa</taxon>
        <taxon>Ecdysozoa</taxon>
        <taxon>Arthropoda</taxon>
        <taxon>Chelicerata</taxon>
        <taxon>Arachnida</taxon>
        <taxon>Acari</taxon>
        <taxon>Parasitiformes</taxon>
        <taxon>Ixodida</taxon>
        <taxon>Ixodoidea</taxon>
        <taxon>Ixodidae</taxon>
        <taxon>Rhipicephalinae</taxon>
        <taxon>Rhipicephalus</taxon>
        <taxon>Rhipicephalus</taxon>
    </lineage>
</organism>
<dbReference type="InterPro" id="IPR024079">
    <property type="entry name" value="MetalloPept_cat_dom_sf"/>
</dbReference>
<dbReference type="AlphaFoldDB" id="A0A131YSI7"/>
<proteinExistence type="predicted"/>
<dbReference type="GO" id="GO:0004222">
    <property type="term" value="F:metalloendopeptidase activity"/>
    <property type="evidence" value="ECO:0007669"/>
    <property type="project" value="InterPro"/>
</dbReference>
<protein>
    <submittedName>
        <fullName evidence="2">Reprolysin</fullName>
    </submittedName>
</protein>
<dbReference type="Pfam" id="PF01421">
    <property type="entry name" value="Reprolysin"/>
    <property type="match status" value="1"/>
</dbReference>
<dbReference type="InterPro" id="IPR001590">
    <property type="entry name" value="Peptidase_M12B"/>
</dbReference>